<dbReference type="PANTHER" id="PTHR12585">
    <property type="entry name" value="SCC1 / RAD21 FAMILY MEMBER"/>
    <property type="match status" value="1"/>
</dbReference>
<proteinExistence type="inferred from homology"/>
<dbReference type="InterPro" id="IPR023093">
    <property type="entry name" value="ScpA-like_C"/>
</dbReference>
<keyword evidence="9" id="KW-1185">Reference proteome</keyword>
<evidence type="ECO:0000256" key="6">
    <source>
        <dbReference type="ARBA" id="ARBA00023242"/>
    </source>
</evidence>
<dbReference type="Ensembl" id="ENSCPIT00010017011.1">
    <property type="protein sequence ID" value="ENSCPIP00010014305.1"/>
    <property type="gene ID" value="ENSCPIG00010011320.1"/>
</dbReference>
<dbReference type="GO" id="GO:1990414">
    <property type="term" value="P:replication-born double-strand break repair via sister chromatid exchange"/>
    <property type="evidence" value="ECO:0007669"/>
    <property type="project" value="TreeGrafter"/>
</dbReference>
<dbReference type="FunFam" id="1.10.10.580:FF:000001">
    <property type="entry name" value="double-strand-break repair protein rad21 homolog"/>
    <property type="match status" value="1"/>
</dbReference>
<organism evidence="8 9">
    <name type="scientific">Chrysolophus pictus</name>
    <name type="common">Golden pheasant</name>
    <name type="synonym">Phasianus pictus</name>
    <dbReference type="NCBI Taxonomy" id="9089"/>
    <lineage>
        <taxon>Eukaryota</taxon>
        <taxon>Metazoa</taxon>
        <taxon>Chordata</taxon>
        <taxon>Craniata</taxon>
        <taxon>Vertebrata</taxon>
        <taxon>Euteleostomi</taxon>
        <taxon>Archelosauria</taxon>
        <taxon>Archosauria</taxon>
        <taxon>Dinosauria</taxon>
        <taxon>Saurischia</taxon>
        <taxon>Theropoda</taxon>
        <taxon>Coelurosauria</taxon>
        <taxon>Aves</taxon>
        <taxon>Neognathae</taxon>
        <taxon>Galloanserae</taxon>
        <taxon>Galliformes</taxon>
        <taxon>Phasianidae</taxon>
        <taxon>Phasianinae</taxon>
        <taxon>Chrysolophus</taxon>
    </lineage>
</organism>
<reference evidence="8" key="1">
    <citation type="submission" date="2025-08" db="UniProtKB">
        <authorList>
            <consortium name="Ensembl"/>
        </authorList>
    </citation>
    <scope>IDENTIFICATION</scope>
</reference>
<dbReference type="AlphaFoldDB" id="A0A8C3LSN9"/>
<dbReference type="InterPro" id="IPR036390">
    <property type="entry name" value="WH_DNA-bd_sf"/>
</dbReference>
<evidence type="ECO:0000259" key="7">
    <source>
        <dbReference type="Pfam" id="PF04824"/>
    </source>
</evidence>
<keyword evidence="6" id="KW-0539">Nucleus</keyword>
<evidence type="ECO:0000256" key="3">
    <source>
        <dbReference type="ARBA" id="ARBA00009870"/>
    </source>
</evidence>
<dbReference type="Gene3D" id="1.10.10.580">
    <property type="entry name" value="Structural maintenance of chromosome 1. Chain E"/>
    <property type="match status" value="1"/>
</dbReference>
<reference evidence="8" key="2">
    <citation type="submission" date="2025-09" db="UniProtKB">
        <authorList>
            <consortium name="Ensembl"/>
        </authorList>
    </citation>
    <scope>IDENTIFICATION</scope>
</reference>
<keyword evidence="5" id="KW-0159">Chromosome partition</keyword>
<protein>
    <recommendedName>
        <fullName evidence="7">Rad21/Rec8-like protein C-terminal eukaryotic domain-containing protein</fullName>
    </recommendedName>
</protein>
<accession>A0A8C3LSN9</accession>
<comment type="subcellular location">
    <subcellularLocation>
        <location evidence="2">Chromosome</location>
    </subcellularLocation>
    <subcellularLocation>
        <location evidence="1">Nucleus</location>
    </subcellularLocation>
</comment>
<evidence type="ECO:0000313" key="9">
    <source>
        <dbReference type="Proteomes" id="UP000694543"/>
    </source>
</evidence>
<feature type="domain" description="Rad21/Rec8-like protein C-terminal eukaryotic" evidence="7">
    <location>
        <begin position="79"/>
        <end position="129"/>
    </location>
</feature>
<dbReference type="GO" id="GO:0030893">
    <property type="term" value="C:meiotic cohesin complex"/>
    <property type="evidence" value="ECO:0007669"/>
    <property type="project" value="TreeGrafter"/>
</dbReference>
<name>A0A8C3LSN9_CHRPC</name>
<evidence type="ECO:0000313" key="8">
    <source>
        <dbReference type="Ensembl" id="ENSCPIP00010014305.1"/>
    </source>
</evidence>
<dbReference type="PANTHER" id="PTHR12585:SF19">
    <property type="entry name" value="DOUBLE-STRAND-BREAK REPAIR PROTEIN RAD21-LIKE PROTEIN 1"/>
    <property type="match status" value="1"/>
</dbReference>
<keyword evidence="4" id="KW-0158">Chromosome</keyword>
<evidence type="ECO:0000256" key="5">
    <source>
        <dbReference type="ARBA" id="ARBA00022829"/>
    </source>
</evidence>
<dbReference type="GO" id="GO:0007059">
    <property type="term" value="P:chromosome segregation"/>
    <property type="evidence" value="ECO:0007669"/>
    <property type="project" value="UniProtKB-KW"/>
</dbReference>
<dbReference type="SUPFAM" id="SSF46785">
    <property type="entry name" value="Winged helix' DNA-binding domain"/>
    <property type="match status" value="1"/>
</dbReference>
<dbReference type="InterPro" id="IPR039781">
    <property type="entry name" value="Rad21/Rec8-like"/>
</dbReference>
<dbReference type="Pfam" id="PF04824">
    <property type="entry name" value="Rad21_Rec8"/>
    <property type="match status" value="1"/>
</dbReference>
<dbReference type="InterPro" id="IPR006909">
    <property type="entry name" value="Rad21/Rec8_C_eu"/>
</dbReference>
<evidence type="ECO:0000256" key="1">
    <source>
        <dbReference type="ARBA" id="ARBA00004123"/>
    </source>
</evidence>
<dbReference type="GO" id="GO:0003682">
    <property type="term" value="F:chromatin binding"/>
    <property type="evidence" value="ECO:0007669"/>
    <property type="project" value="TreeGrafter"/>
</dbReference>
<dbReference type="GO" id="GO:0007062">
    <property type="term" value="P:sister chromatid cohesion"/>
    <property type="evidence" value="ECO:0007669"/>
    <property type="project" value="InterPro"/>
</dbReference>
<dbReference type="GO" id="GO:0005634">
    <property type="term" value="C:nucleus"/>
    <property type="evidence" value="ECO:0007669"/>
    <property type="project" value="UniProtKB-SubCell"/>
</dbReference>
<evidence type="ECO:0000256" key="4">
    <source>
        <dbReference type="ARBA" id="ARBA00022454"/>
    </source>
</evidence>
<sequence length="134" mass="15272">MLTTDESGYLQELDCSEAERKTDNDLFALTAWNSSNGTVNGFGETLELETENKDNEEIKWSKRTLQLLKTLQHLNKSGVNSFSLQELCQKNNRKEVAVKFYIFLVLQKQMVVELVQRAPFAHITATAGRMFSAH</sequence>
<dbReference type="Proteomes" id="UP000694543">
    <property type="component" value="Unplaced"/>
</dbReference>
<comment type="similarity">
    <text evidence="3">Belongs to the rad21 family.</text>
</comment>
<evidence type="ECO:0000256" key="2">
    <source>
        <dbReference type="ARBA" id="ARBA00004286"/>
    </source>
</evidence>